<evidence type="ECO:0000256" key="10">
    <source>
        <dbReference type="ARBA" id="ARBA00022626"/>
    </source>
</evidence>
<dbReference type="InterPro" id="IPR032675">
    <property type="entry name" value="LRR_dom_sf"/>
</dbReference>
<dbReference type="Gene3D" id="3.30.200.20">
    <property type="entry name" value="Phosphorylase Kinase, domain 1"/>
    <property type="match status" value="1"/>
</dbReference>
<evidence type="ECO:0000256" key="2">
    <source>
        <dbReference type="ARBA" id="ARBA00004479"/>
    </source>
</evidence>
<dbReference type="Proteomes" id="UP000324705">
    <property type="component" value="Chromosome 1B"/>
</dbReference>
<feature type="binding site" evidence="24">
    <location>
        <position position="822"/>
    </location>
    <ligand>
        <name>ATP</name>
        <dbReference type="ChEBI" id="CHEBI:30616"/>
    </ligand>
</feature>
<dbReference type="Pfam" id="PF13855">
    <property type="entry name" value="LRR_8"/>
    <property type="match status" value="3"/>
</dbReference>
<dbReference type="InterPro" id="IPR008271">
    <property type="entry name" value="Ser/Thr_kinase_AS"/>
</dbReference>
<dbReference type="PANTHER" id="PTHR48053:SF78">
    <property type="entry name" value="PROTEIN KINASE DOMAIN-CONTAINING PROTEIN"/>
    <property type="match status" value="1"/>
</dbReference>
<evidence type="ECO:0000256" key="11">
    <source>
        <dbReference type="ARBA" id="ARBA00022679"/>
    </source>
</evidence>
<keyword evidence="15 24" id="KW-0547">Nucleotide-binding</keyword>
<dbReference type="InterPro" id="IPR051716">
    <property type="entry name" value="Plant_RL_S/T_kinase"/>
</dbReference>
<dbReference type="Pfam" id="PF00069">
    <property type="entry name" value="Pkinase"/>
    <property type="match status" value="1"/>
</dbReference>
<evidence type="ECO:0000256" key="18">
    <source>
        <dbReference type="ARBA" id="ARBA00022989"/>
    </source>
</evidence>
<evidence type="ECO:0000256" key="6">
    <source>
        <dbReference type="ARBA" id="ARBA00022475"/>
    </source>
</evidence>
<gene>
    <name evidence="28" type="ORF">TRITD_1Bv1G016920</name>
</gene>
<comment type="similarity">
    <text evidence="4">Belongs to the RLP family.</text>
</comment>
<keyword evidence="7" id="KW-0723">Serine/threonine-protein kinase</keyword>
<evidence type="ECO:0000256" key="23">
    <source>
        <dbReference type="ARBA" id="ARBA00048679"/>
    </source>
</evidence>
<sequence>MCVLWSFTYELDLHNMSLLLALELLPLLLALPRLSCASNSTHSSLDGQAEALLQWKTSLSDWSNDRLDSWTKGSNPCDWDGVACSNDVLHRGRDQGDAALVVSNISLVGFALVGTLDRLHFPNLPHLVYLDLSGNILQGSIPSSIGALAQLTHLDLCCSILQGSIPSSIGALSQLTHLDLSNNELNGSIPTSLDLPHLVYLNLGNNHLSGGIPSSIGALAELTYLDLSVNDLNGYIPPSIGNYLPHLFYLDLGHNSLSGLIPSSIGALAKLENLDLSGNDLNGSIPTSLDLPHLVNLELSYNSLSGLIPSSIGALAKLENLDLSGNVLTGSVPTSLDLPHLVYLNLGNNLLSVGILSSICALAKLEYLDLSFSILNGSIPPSMGNCTKLAYLDLSHNFLSQGSIGSIGNLTSLHYLDLSHNQINGFFPSTIFKLASLTTLALGSNQLNGLLPPELGSLVLLSYLNLSNNQITGSIGSIGNLTSLHYLDLSHNQINGFFPSTIFKLASPTTLALGSNQLNGLLPPELGSLVLLSYLNLSNNQITGSIGSIGNLTSLELLDLSNNQINGSIPPTFWKLISVTTLSLDSNQLNGLLPPELGSLVPLTDLNLSSNLFLGNIPPEIRHCHHLSSLLLSDNLLTGEIPQELGYLTNLYHLDLSRNNLNGAIPTTFSDLTQLYRLKLSYNYLAGRVPSTAATLISLDHNMDLCGDSYDLKLCETPKLDMEHLNRKHSRMVLLAFFASFSFACLSIASILVVCRRKKCVKSKSKRKSGDILSIWNFDGKIAFEDITDATENFDEKYCIGIGGYGTVFRVELEGGVTFAVKLLHSMEEFRDEETFHAEIEVLTKIRHRCIVKLYGFCSHSQCKFLVYDLIERGSLSSILHEQELAKELDWSNRIAIVADVAQALSYLHHDCDDPIVHRDIKNSNILLNQDYKAYVSDFGMARKLKHGCSSWSTIFAGTCGYIAPELSSTMVLTEKCDVYSFGVVALEVVMGKHPGDLLLPFFCRTEQPGKFNDILDQRVAAPSTINEEKDVILVALVAFACLQVNPKARPTMQQVYQALTNRSRSAFMPRPLHEISLQDLHDYCVIIKNT</sequence>
<keyword evidence="19 25" id="KW-0472">Membrane</keyword>
<dbReference type="PROSITE" id="PS00107">
    <property type="entry name" value="PROTEIN_KINASE_ATP"/>
    <property type="match status" value="1"/>
</dbReference>
<evidence type="ECO:0000259" key="27">
    <source>
        <dbReference type="PROSITE" id="PS50011"/>
    </source>
</evidence>
<comment type="subcellular location">
    <subcellularLocation>
        <location evidence="1">Cell membrane</location>
        <topology evidence="1">Single-pass membrane protein</topology>
    </subcellularLocation>
    <subcellularLocation>
        <location evidence="2">Membrane</location>
        <topology evidence="2">Single-pass type I membrane protein</topology>
    </subcellularLocation>
</comment>
<evidence type="ECO:0000256" key="9">
    <source>
        <dbReference type="ARBA" id="ARBA00022614"/>
    </source>
</evidence>
<dbReference type="Pfam" id="PF00560">
    <property type="entry name" value="LRR_1"/>
    <property type="match status" value="9"/>
</dbReference>
<dbReference type="InterPro" id="IPR000719">
    <property type="entry name" value="Prot_kinase_dom"/>
</dbReference>
<comment type="similarity">
    <text evidence="3">Belongs to the protein kinase superfamily. Ser/Thr protein kinase family.</text>
</comment>
<dbReference type="InterPro" id="IPR017441">
    <property type="entry name" value="Protein_kinase_ATP_BS"/>
</dbReference>
<keyword evidence="16" id="KW-0418">Kinase</keyword>
<dbReference type="InterPro" id="IPR011009">
    <property type="entry name" value="Kinase-like_dom_sf"/>
</dbReference>
<accession>A0A9R0V3M8</accession>
<dbReference type="PRINTS" id="PR00019">
    <property type="entry name" value="LEURICHRPT"/>
</dbReference>
<keyword evidence="9" id="KW-0433">Leucine-rich repeat</keyword>
<evidence type="ECO:0000256" key="4">
    <source>
        <dbReference type="ARBA" id="ARBA00009592"/>
    </source>
</evidence>
<evidence type="ECO:0000256" key="13">
    <source>
        <dbReference type="ARBA" id="ARBA00022729"/>
    </source>
</evidence>
<dbReference type="SUPFAM" id="SSF52058">
    <property type="entry name" value="L domain-like"/>
    <property type="match status" value="2"/>
</dbReference>
<dbReference type="Pfam" id="PF08263">
    <property type="entry name" value="LRRNT_2"/>
    <property type="match status" value="1"/>
</dbReference>
<evidence type="ECO:0000313" key="28">
    <source>
        <dbReference type="EMBL" id="VAH13138.1"/>
    </source>
</evidence>
<dbReference type="SMART" id="SM00369">
    <property type="entry name" value="LRR_TYP"/>
    <property type="match status" value="14"/>
</dbReference>
<evidence type="ECO:0000256" key="1">
    <source>
        <dbReference type="ARBA" id="ARBA00004162"/>
    </source>
</evidence>
<keyword evidence="13 26" id="KW-0732">Signal</keyword>
<comment type="catalytic activity">
    <reaction evidence="23">
        <text>L-seryl-[protein] + ATP = O-phospho-L-seryl-[protein] + ADP + H(+)</text>
        <dbReference type="Rhea" id="RHEA:17989"/>
        <dbReference type="Rhea" id="RHEA-COMP:9863"/>
        <dbReference type="Rhea" id="RHEA-COMP:11604"/>
        <dbReference type="ChEBI" id="CHEBI:15378"/>
        <dbReference type="ChEBI" id="CHEBI:29999"/>
        <dbReference type="ChEBI" id="CHEBI:30616"/>
        <dbReference type="ChEBI" id="CHEBI:83421"/>
        <dbReference type="ChEBI" id="CHEBI:456216"/>
        <dbReference type="EC" id="2.7.11.1"/>
    </reaction>
</comment>
<dbReference type="InterPro" id="IPR003591">
    <property type="entry name" value="Leu-rich_rpt_typical-subtyp"/>
</dbReference>
<evidence type="ECO:0000256" key="20">
    <source>
        <dbReference type="ARBA" id="ARBA00023170"/>
    </source>
</evidence>
<dbReference type="SMART" id="SM00365">
    <property type="entry name" value="LRR_SD22"/>
    <property type="match status" value="7"/>
</dbReference>
<organism evidence="28 29">
    <name type="scientific">Triticum turgidum subsp. durum</name>
    <name type="common">Durum wheat</name>
    <name type="synonym">Triticum durum</name>
    <dbReference type="NCBI Taxonomy" id="4567"/>
    <lineage>
        <taxon>Eukaryota</taxon>
        <taxon>Viridiplantae</taxon>
        <taxon>Streptophyta</taxon>
        <taxon>Embryophyta</taxon>
        <taxon>Tracheophyta</taxon>
        <taxon>Spermatophyta</taxon>
        <taxon>Magnoliopsida</taxon>
        <taxon>Liliopsida</taxon>
        <taxon>Poales</taxon>
        <taxon>Poaceae</taxon>
        <taxon>BOP clade</taxon>
        <taxon>Pooideae</taxon>
        <taxon>Triticodae</taxon>
        <taxon>Triticeae</taxon>
        <taxon>Triticinae</taxon>
        <taxon>Triticum</taxon>
    </lineage>
</organism>
<evidence type="ECO:0000256" key="3">
    <source>
        <dbReference type="ARBA" id="ARBA00008684"/>
    </source>
</evidence>
<feature type="domain" description="Protein kinase" evidence="27">
    <location>
        <begin position="794"/>
        <end position="1069"/>
    </location>
</feature>
<dbReference type="EMBL" id="LT934112">
    <property type="protein sequence ID" value="VAH13138.1"/>
    <property type="molecule type" value="Genomic_DNA"/>
</dbReference>
<evidence type="ECO:0000313" key="29">
    <source>
        <dbReference type="Proteomes" id="UP000324705"/>
    </source>
</evidence>
<dbReference type="InterPro" id="IPR025875">
    <property type="entry name" value="Leu-rich_rpt_4"/>
</dbReference>
<dbReference type="PANTHER" id="PTHR48053">
    <property type="entry name" value="LEUCINE RICH REPEAT FAMILY PROTEIN, EXPRESSED"/>
    <property type="match status" value="1"/>
</dbReference>
<dbReference type="FunFam" id="3.80.10.10:FF:000400">
    <property type="entry name" value="Nuclear pore complex protein NUP107"/>
    <property type="match status" value="1"/>
</dbReference>
<keyword evidence="17 24" id="KW-0067">ATP-binding</keyword>
<evidence type="ECO:0000256" key="19">
    <source>
        <dbReference type="ARBA" id="ARBA00023136"/>
    </source>
</evidence>
<dbReference type="SUPFAM" id="SSF52047">
    <property type="entry name" value="RNI-like"/>
    <property type="match status" value="1"/>
</dbReference>
<evidence type="ECO:0000256" key="26">
    <source>
        <dbReference type="SAM" id="SignalP"/>
    </source>
</evidence>
<dbReference type="PROSITE" id="PS50011">
    <property type="entry name" value="PROTEIN_KINASE_DOM"/>
    <property type="match status" value="1"/>
</dbReference>
<dbReference type="InterPro" id="IPR001611">
    <property type="entry name" value="Leu-rich_rpt"/>
</dbReference>
<dbReference type="OMA" id="RMPSEIG"/>
<dbReference type="SUPFAM" id="SSF56112">
    <property type="entry name" value="Protein kinase-like (PK-like)"/>
    <property type="match status" value="1"/>
</dbReference>
<reference evidence="28 29" key="1">
    <citation type="submission" date="2017-09" db="EMBL/GenBank/DDBJ databases">
        <authorList>
            <consortium name="International Durum Wheat Genome Sequencing Consortium (IDWGSC)"/>
            <person name="Milanesi L."/>
        </authorList>
    </citation>
    <scope>NUCLEOTIDE SEQUENCE [LARGE SCALE GENOMIC DNA]</scope>
    <source>
        <strain evidence="29">cv. Svevo</strain>
    </source>
</reference>
<evidence type="ECO:0000256" key="8">
    <source>
        <dbReference type="ARBA" id="ARBA00022553"/>
    </source>
</evidence>
<keyword evidence="29" id="KW-1185">Reference proteome</keyword>
<evidence type="ECO:0000256" key="14">
    <source>
        <dbReference type="ARBA" id="ARBA00022737"/>
    </source>
</evidence>
<dbReference type="FunFam" id="3.30.200.20:FF:000309">
    <property type="entry name" value="Leucine-rich repeat receptor protein kinase MSP1"/>
    <property type="match status" value="1"/>
</dbReference>
<keyword evidence="21" id="KW-0325">Glycoprotein</keyword>
<dbReference type="FunFam" id="3.80.10.10:FF:000111">
    <property type="entry name" value="LRR receptor-like serine/threonine-protein kinase ERECTA"/>
    <property type="match status" value="1"/>
</dbReference>
<proteinExistence type="inferred from homology"/>
<dbReference type="FunFam" id="3.80.10.10:FF:000299">
    <property type="entry name" value="Piriformospora indica-insensitive protein 2"/>
    <property type="match status" value="1"/>
</dbReference>
<dbReference type="Gene3D" id="3.80.10.10">
    <property type="entry name" value="Ribonuclease Inhibitor"/>
    <property type="match status" value="6"/>
</dbReference>
<feature type="chain" id="PRO_5040277687" description="non-specific serine/threonine protein kinase" evidence="26">
    <location>
        <begin position="38"/>
        <end position="1091"/>
    </location>
</feature>
<dbReference type="SMART" id="SM00220">
    <property type="entry name" value="S_TKc"/>
    <property type="match status" value="1"/>
</dbReference>
<name>A0A9R0V3M8_TRITD</name>
<dbReference type="EC" id="2.7.11.1" evidence="5"/>
<dbReference type="InterPro" id="IPR013210">
    <property type="entry name" value="LRR_N_plant-typ"/>
</dbReference>
<dbReference type="FunFam" id="1.10.510.10:FF:000479">
    <property type="entry name" value="Leucine-rich repeat receptor-like protein kinase"/>
    <property type="match status" value="1"/>
</dbReference>
<comment type="catalytic activity">
    <reaction evidence="22">
        <text>L-threonyl-[protein] + ATP = O-phospho-L-threonyl-[protein] + ADP + H(+)</text>
        <dbReference type="Rhea" id="RHEA:46608"/>
        <dbReference type="Rhea" id="RHEA-COMP:11060"/>
        <dbReference type="Rhea" id="RHEA-COMP:11605"/>
        <dbReference type="ChEBI" id="CHEBI:15378"/>
        <dbReference type="ChEBI" id="CHEBI:30013"/>
        <dbReference type="ChEBI" id="CHEBI:30616"/>
        <dbReference type="ChEBI" id="CHEBI:61977"/>
        <dbReference type="ChEBI" id="CHEBI:456216"/>
        <dbReference type="EC" id="2.7.11.1"/>
    </reaction>
</comment>
<dbReference type="PROSITE" id="PS00108">
    <property type="entry name" value="PROTEIN_KINASE_ST"/>
    <property type="match status" value="1"/>
</dbReference>
<evidence type="ECO:0000256" key="5">
    <source>
        <dbReference type="ARBA" id="ARBA00012513"/>
    </source>
</evidence>
<dbReference type="AlphaFoldDB" id="A0A9R0V3M8"/>
<protein>
    <recommendedName>
        <fullName evidence="5">non-specific serine/threonine protein kinase</fullName>
        <ecNumber evidence="5">2.7.11.1</ecNumber>
    </recommendedName>
</protein>
<dbReference type="GO" id="GO:0009742">
    <property type="term" value="P:brassinosteroid mediated signaling pathway"/>
    <property type="evidence" value="ECO:0007669"/>
    <property type="project" value="UniProtKB-KW"/>
</dbReference>
<dbReference type="GO" id="GO:0005886">
    <property type="term" value="C:plasma membrane"/>
    <property type="evidence" value="ECO:0007669"/>
    <property type="project" value="UniProtKB-SubCell"/>
</dbReference>
<evidence type="ECO:0000256" key="16">
    <source>
        <dbReference type="ARBA" id="ARBA00022777"/>
    </source>
</evidence>
<keyword evidence="12 25" id="KW-0812">Transmembrane</keyword>
<evidence type="ECO:0000256" key="15">
    <source>
        <dbReference type="ARBA" id="ARBA00022741"/>
    </source>
</evidence>
<evidence type="ECO:0000256" key="17">
    <source>
        <dbReference type="ARBA" id="ARBA00022840"/>
    </source>
</evidence>
<keyword evidence="14" id="KW-0677">Repeat</keyword>
<evidence type="ECO:0000256" key="7">
    <source>
        <dbReference type="ARBA" id="ARBA00022527"/>
    </source>
</evidence>
<keyword evidence="20" id="KW-0675">Receptor</keyword>
<dbReference type="Gene3D" id="1.10.510.10">
    <property type="entry name" value="Transferase(Phosphotransferase) domain 1"/>
    <property type="match status" value="1"/>
</dbReference>
<feature type="transmembrane region" description="Helical" evidence="25">
    <location>
        <begin position="732"/>
        <end position="755"/>
    </location>
</feature>
<keyword evidence="18 25" id="KW-1133">Transmembrane helix</keyword>
<evidence type="ECO:0000256" key="12">
    <source>
        <dbReference type="ARBA" id="ARBA00022692"/>
    </source>
</evidence>
<dbReference type="Gramene" id="TRITD1Bv1G016920.2">
    <property type="protein sequence ID" value="TRITD1Bv1G016920.2"/>
    <property type="gene ID" value="TRITD1Bv1G016920"/>
</dbReference>
<keyword evidence="10" id="KW-1070">Brassinosteroid signaling pathway</keyword>
<keyword evidence="8" id="KW-0597">Phosphoprotein</keyword>
<dbReference type="Pfam" id="PF12799">
    <property type="entry name" value="LRR_4"/>
    <property type="match status" value="2"/>
</dbReference>
<dbReference type="FunFam" id="3.80.10.10:FF:000041">
    <property type="entry name" value="LRR receptor-like serine/threonine-protein kinase ERECTA"/>
    <property type="match status" value="3"/>
</dbReference>
<feature type="signal peptide" evidence="26">
    <location>
        <begin position="1"/>
        <end position="37"/>
    </location>
</feature>
<evidence type="ECO:0000256" key="24">
    <source>
        <dbReference type="PROSITE-ProRule" id="PRU10141"/>
    </source>
</evidence>
<evidence type="ECO:0000256" key="21">
    <source>
        <dbReference type="ARBA" id="ARBA00023180"/>
    </source>
</evidence>
<evidence type="ECO:0000256" key="25">
    <source>
        <dbReference type="SAM" id="Phobius"/>
    </source>
</evidence>
<evidence type="ECO:0000256" key="22">
    <source>
        <dbReference type="ARBA" id="ARBA00047899"/>
    </source>
</evidence>
<dbReference type="GO" id="GO:0005524">
    <property type="term" value="F:ATP binding"/>
    <property type="evidence" value="ECO:0007669"/>
    <property type="project" value="UniProtKB-UniRule"/>
</dbReference>
<dbReference type="GO" id="GO:0004674">
    <property type="term" value="F:protein serine/threonine kinase activity"/>
    <property type="evidence" value="ECO:0007669"/>
    <property type="project" value="UniProtKB-KW"/>
</dbReference>
<keyword evidence="11" id="KW-0808">Transferase</keyword>
<keyword evidence="6" id="KW-1003">Cell membrane</keyword>
<dbReference type="PROSITE" id="PS51450">
    <property type="entry name" value="LRR"/>
    <property type="match status" value="4"/>
</dbReference>